<evidence type="ECO:0000313" key="1">
    <source>
        <dbReference type="EMBL" id="RLC37367.1"/>
    </source>
</evidence>
<organism evidence="1 2">
    <name type="scientific">candidate division Kazan bacterium</name>
    <dbReference type="NCBI Taxonomy" id="2202143"/>
    <lineage>
        <taxon>Bacteria</taxon>
        <taxon>Bacteria division Kazan-3B-28</taxon>
    </lineage>
</organism>
<evidence type="ECO:0008006" key="3">
    <source>
        <dbReference type="Google" id="ProtNLM"/>
    </source>
</evidence>
<protein>
    <recommendedName>
        <fullName evidence="3">DUF177 domain-containing protein</fullName>
    </recommendedName>
</protein>
<evidence type="ECO:0000313" key="2">
    <source>
        <dbReference type="Proteomes" id="UP000281261"/>
    </source>
</evidence>
<name>A0A420ZCX9_UNCK3</name>
<proteinExistence type="predicted"/>
<accession>A0A420ZCX9</accession>
<dbReference type="Proteomes" id="UP000281261">
    <property type="component" value="Unassembled WGS sequence"/>
</dbReference>
<dbReference type="AlphaFoldDB" id="A0A420ZCX9"/>
<dbReference type="Pfam" id="PF02620">
    <property type="entry name" value="YceD"/>
    <property type="match status" value="1"/>
</dbReference>
<comment type="caution">
    <text evidence="1">The sequence shown here is derived from an EMBL/GenBank/DDBJ whole genome shotgun (WGS) entry which is preliminary data.</text>
</comment>
<dbReference type="InterPro" id="IPR003772">
    <property type="entry name" value="YceD"/>
</dbReference>
<sequence length="138" mass="15356">MKIDVTKLVQKEIGATAEYDLDEQVEVPDKGNAQVSGRVTLTNLDQSILARFEALASLNLNCDKCLESFRYQTPLNFDREYLKTKTNDPEALTLDNNSLDIDPAISQEILLNLPLQAVCKPDCKGLDPETGKNLNQES</sequence>
<reference evidence="1 2" key="1">
    <citation type="submission" date="2018-06" db="EMBL/GenBank/DDBJ databases">
        <title>Extensive metabolic versatility and redundancy in microbially diverse, dynamic hydrothermal sediments.</title>
        <authorList>
            <person name="Dombrowski N."/>
            <person name="Teske A."/>
            <person name="Baker B.J."/>
        </authorList>
    </citation>
    <scope>NUCLEOTIDE SEQUENCE [LARGE SCALE GENOMIC DNA]</scope>
    <source>
        <strain evidence="1">B79_G16</strain>
    </source>
</reference>
<gene>
    <name evidence="1" type="ORF">DRH29_02090</name>
</gene>
<dbReference type="EMBL" id="QMNG01000005">
    <property type="protein sequence ID" value="RLC37367.1"/>
    <property type="molecule type" value="Genomic_DNA"/>
</dbReference>